<sequence>MNFESTTPVRAWVSMSIESLLGIIHNQIGLIELNSDLDIETVTEIFIRINSQGVVLSQADFAMSKIAANDIYGGNELRKCIDYFCHLAVAPEFYPQLADTDQEFSKTEYFQKMSWLKNEKDDLYDPSYTDMLRVSFTSQFKRGRLADLVALLSGRNFETRDYEESIAEESFKKLKEGIFNFMNETNFKQFVMILRSAGFIDPSMIRSQNTINFAYIVYLVLKYQKINPAKIESYIRKWFVMSMLTRRYSSSPESSFDYDVKRINEIGIAKYIEDVEAAELSDAFWEAGLPQQMNTSVASSPYFNVYLASQVYAKDKGFLSRDINVYDLIAFKGDVHHLFPKNYLKKHGLTQNKYNQIANYVMMQSEINIAIGDKSPADYFSKLLEYCSNGNERTAYGAITDLDEIKDNFTIHCIPEGMENKNIDHYEEFLQERRKLMSKKIKNYYWKL</sequence>
<organism evidence="1 2">
    <name type="scientific">Candidatus Infernicultor aquiphilus</name>
    <dbReference type="NCBI Taxonomy" id="1805029"/>
    <lineage>
        <taxon>Bacteria</taxon>
        <taxon>Pseudomonadati</taxon>
        <taxon>Atribacterota</taxon>
        <taxon>Candidatus Phoenicimicrobiia</taxon>
        <taxon>Candidatus Pheonicimicrobiales</taxon>
        <taxon>Candidatus Phoenicimicrobiaceae</taxon>
        <taxon>Candidatus Infernicultor</taxon>
    </lineage>
</organism>
<evidence type="ECO:0000313" key="2">
    <source>
        <dbReference type="Proteomes" id="UP000182763"/>
    </source>
</evidence>
<gene>
    <name evidence="1" type="ORF">AUK42_06855</name>
</gene>
<dbReference type="PANTHER" id="PTHR37292:SF2">
    <property type="entry name" value="DUF262 DOMAIN-CONTAINING PROTEIN"/>
    <property type="match status" value="1"/>
</dbReference>
<protein>
    <recommendedName>
        <fullName evidence="3">DUF262 domain-containing protein</fullName>
    </recommendedName>
</protein>
<evidence type="ECO:0008006" key="3">
    <source>
        <dbReference type="Google" id="ProtNLM"/>
    </source>
</evidence>
<name>A0A1J5G5R0_9BACT</name>
<accession>A0A1J5G5R0</accession>
<evidence type="ECO:0000313" key="1">
    <source>
        <dbReference type="EMBL" id="OIP67563.1"/>
    </source>
</evidence>
<reference evidence="1 2" key="1">
    <citation type="journal article" date="2016" name="Environ. Microbiol.">
        <title>Genomic resolution of a cold subsurface aquifer community provides metabolic insights for novel microbes adapted to high CO concentrations.</title>
        <authorList>
            <person name="Probst A.J."/>
            <person name="Castelle C.J."/>
            <person name="Singh A."/>
            <person name="Brown C.T."/>
            <person name="Anantharaman K."/>
            <person name="Sharon I."/>
            <person name="Hug L.A."/>
            <person name="Burstein D."/>
            <person name="Emerson J.B."/>
            <person name="Thomas B.C."/>
            <person name="Banfield J.F."/>
        </authorList>
    </citation>
    <scope>NUCLEOTIDE SEQUENCE [LARGE SCALE GENOMIC DNA]</scope>
    <source>
        <strain evidence="1">CG2_30_33_13</strain>
    </source>
</reference>
<dbReference type="Proteomes" id="UP000182763">
    <property type="component" value="Unassembled WGS sequence"/>
</dbReference>
<comment type="caution">
    <text evidence="1">The sequence shown here is derived from an EMBL/GenBank/DDBJ whole genome shotgun (WGS) entry which is preliminary data.</text>
</comment>
<proteinExistence type="predicted"/>
<dbReference type="STRING" id="1805029.AUK42_06855"/>
<dbReference type="AlphaFoldDB" id="A0A1J5G5R0"/>
<dbReference type="PANTHER" id="PTHR37292">
    <property type="entry name" value="VNG6097C"/>
    <property type="match status" value="1"/>
</dbReference>
<dbReference type="EMBL" id="MNYY01000136">
    <property type="protein sequence ID" value="OIP67563.1"/>
    <property type="molecule type" value="Genomic_DNA"/>
</dbReference>